<sequence>MNAMQIEENRAYRKNLSSHGLIYLGFEEHPIKVINLSLSGLLAELSDKHPEHRIKDIFNSLQVSPRVDIYLPEMRVAGEAEVVRVEATDDGLLIGIEFRDLSYDIDNLLYNRRAYRKNLSTLGEIVIGGNEYVFTTQNVSVDGLMVRIARLLDVEAGSRLPFSFKELQLEGEAEVIWAESDEHSTLLGLKYVHLARDLFPGVPRFIRDQVLSV</sequence>
<dbReference type="Proteomes" id="UP001524586">
    <property type="component" value="Unassembled WGS sequence"/>
</dbReference>
<comment type="caution">
    <text evidence="2">The sequence shown here is derived from an EMBL/GenBank/DDBJ whole genome shotgun (WGS) entry which is preliminary data.</text>
</comment>
<feature type="domain" description="PilZ" evidence="1">
    <location>
        <begin position="111"/>
        <end position="195"/>
    </location>
</feature>
<reference evidence="2 3" key="1">
    <citation type="submission" date="2022-07" db="EMBL/GenBank/DDBJ databases">
        <title>Methylomonas rivi sp. nov., Methylomonas rosea sp. nov., Methylomonas aureus sp. nov. and Methylomonas subterranea sp. nov., four novel methanotrophs isolated from a freshwater creek and the deep terrestrial subsurface.</title>
        <authorList>
            <person name="Abin C."/>
            <person name="Sankaranarayanan K."/>
            <person name="Garner C."/>
            <person name="Sindelar R."/>
            <person name="Kotary K."/>
            <person name="Garner R."/>
            <person name="Barclay S."/>
            <person name="Lawson P."/>
            <person name="Krumholz L."/>
        </authorList>
    </citation>
    <scope>NUCLEOTIDE SEQUENCE [LARGE SCALE GENOMIC DNA]</scope>
    <source>
        <strain evidence="2 3">WSC-6</strain>
    </source>
</reference>
<accession>A0ABT1U7Q5</accession>
<dbReference type="RefSeq" id="WP_256616263.1">
    <property type="nucleotide sequence ID" value="NZ_JANIBK010000102.1"/>
</dbReference>
<evidence type="ECO:0000313" key="2">
    <source>
        <dbReference type="EMBL" id="MCQ8129835.1"/>
    </source>
</evidence>
<name>A0ABT1U7Q5_9GAMM</name>
<dbReference type="InterPro" id="IPR009875">
    <property type="entry name" value="PilZ_domain"/>
</dbReference>
<keyword evidence="3" id="KW-1185">Reference proteome</keyword>
<organism evidence="2 3">
    <name type="scientific">Methylomonas rivi</name>
    <dbReference type="NCBI Taxonomy" id="2952226"/>
    <lineage>
        <taxon>Bacteria</taxon>
        <taxon>Pseudomonadati</taxon>
        <taxon>Pseudomonadota</taxon>
        <taxon>Gammaproteobacteria</taxon>
        <taxon>Methylococcales</taxon>
        <taxon>Methylococcaceae</taxon>
        <taxon>Methylomonas</taxon>
    </lineage>
</organism>
<dbReference type="SUPFAM" id="SSF141371">
    <property type="entry name" value="PilZ domain-like"/>
    <property type="match status" value="2"/>
</dbReference>
<gene>
    <name evidence="2" type="ORF">NP596_15350</name>
</gene>
<evidence type="ECO:0000259" key="1">
    <source>
        <dbReference type="Pfam" id="PF07238"/>
    </source>
</evidence>
<dbReference type="Pfam" id="PF07238">
    <property type="entry name" value="PilZ"/>
    <property type="match status" value="1"/>
</dbReference>
<evidence type="ECO:0000313" key="3">
    <source>
        <dbReference type="Proteomes" id="UP001524586"/>
    </source>
</evidence>
<protein>
    <submittedName>
        <fullName evidence="2">PilZ domain-containing protein</fullName>
    </submittedName>
</protein>
<dbReference type="EMBL" id="JANIBK010000102">
    <property type="protein sequence ID" value="MCQ8129835.1"/>
    <property type="molecule type" value="Genomic_DNA"/>
</dbReference>
<proteinExistence type="predicted"/>